<feature type="transmembrane region" description="Helical" evidence="1">
    <location>
        <begin position="278"/>
        <end position="297"/>
    </location>
</feature>
<dbReference type="EMBL" id="JAESVD010000005">
    <property type="protein sequence ID" value="MBL4913659.1"/>
    <property type="molecule type" value="Genomic_DNA"/>
</dbReference>
<feature type="transmembrane region" description="Helical" evidence="1">
    <location>
        <begin position="174"/>
        <end position="196"/>
    </location>
</feature>
<feature type="transmembrane region" description="Helical" evidence="1">
    <location>
        <begin position="43"/>
        <end position="60"/>
    </location>
</feature>
<feature type="transmembrane region" description="Helical" evidence="1">
    <location>
        <begin position="363"/>
        <end position="384"/>
    </location>
</feature>
<dbReference type="PANTHER" id="PTHR34289:SF8">
    <property type="entry name" value="DUF819 DOMAIN-CONTAINING PROTEIN"/>
    <property type="match status" value="1"/>
</dbReference>
<feature type="transmembrane region" description="Helical" evidence="1">
    <location>
        <begin position="106"/>
        <end position="130"/>
    </location>
</feature>
<feature type="transmembrane region" description="Helical" evidence="1">
    <location>
        <begin position="335"/>
        <end position="356"/>
    </location>
</feature>
<dbReference type="RefSeq" id="WP_202721912.1">
    <property type="nucleotide sequence ID" value="NZ_BPEX01000013.1"/>
</dbReference>
<dbReference type="InterPro" id="IPR008537">
    <property type="entry name" value="DUF819"/>
</dbReference>
<gene>
    <name evidence="2" type="ORF">JMA39_10955</name>
</gene>
<dbReference type="PRINTS" id="PR00173">
    <property type="entry name" value="EDTRNSPORT"/>
</dbReference>
<protein>
    <submittedName>
        <fullName evidence="2">DUF819 family protein</fullName>
    </submittedName>
</protein>
<keyword evidence="1" id="KW-0812">Transmembrane</keyword>
<reference evidence="2 3" key="1">
    <citation type="submission" date="2021-01" db="EMBL/GenBank/DDBJ databases">
        <title>Genome sequence of Shewanella schlegeliana JCM 11561.</title>
        <authorList>
            <person name="Zhang H."/>
            <person name="Li C."/>
        </authorList>
    </citation>
    <scope>NUCLEOTIDE SEQUENCE [LARGE SCALE GENOMIC DNA]</scope>
    <source>
        <strain evidence="2 3">JCM 11561</strain>
    </source>
</reference>
<dbReference type="Pfam" id="PF05684">
    <property type="entry name" value="DUF819"/>
    <property type="match status" value="1"/>
</dbReference>
<feature type="transmembrane region" description="Helical" evidence="1">
    <location>
        <begin position="12"/>
        <end position="31"/>
    </location>
</feature>
<evidence type="ECO:0000313" key="3">
    <source>
        <dbReference type="Proteomes" id="UP000604898"/>
    </source>
</evidence>
<name>A0ABS1SZ20_9GAMM</name>
<accession>A0ABS1SZ20</accession>
<proteinExistence type="predicted"/>
<keyword evidence="1" id="KW-1133">Transmembrane helix</keyword>
<feature type="transmembrane region" description="Helical" evidence="1">
    <location>
        <begin position="304"/>
        <end position="323"/>
    </location>
</feature>
<dbReference type="PANTHER" id="PTHR34289">
    <property type="entry name" value="PROTEIN, PUTATIVE (DUF819)-RELATED"/>
    <property type="match status" value="1"/>
</dbReference>
<feature type="transmembrane region" description="Helical" evidence="1">
    <location>
        <begin position="80"/>
        <end position="99"/>
    </location>
</feature>
<feature type="transmembrane region" description="Helical" evidence="1">
    <location>
        <begin position="390"/>
        <end position="413"/>
    </location>
</feature>
<comment type="caution">
    <text evidence="2">The sequence shown here is derived from an EMBL/GenBank/DDBJ whole genome shotgun (WGS) entry which is preliminary data.</text>
</comment>
<sequence>MSSTDSVTSALVTNDATALGILAVVLGFVFYTSNSSHPFWKKFYTFVPALLMCYFLPSLLNTFNIIDGNTSQLYFVASRYLLPACLVLLILSVDLKAILSLGPKAIVMFLTGTVGIVIGGPIALLIVSAINPEILNVTGPDAVWRGMTTLAGSWIGGGANQAAMKEIYDVGGDIFSIMVTVDVIVANIWMAVLLFMASKAKQIDAKTGADTTALEALKDKVEKYHAENARIPSLSDLMMIVAIGFGVTGFAHIIADLLGPFFETNYPWTRDYSLTSKFFWLIVTVTTIGLILSFTRVRHIEAAGASKVASAFLYILVATIGLHMDVSKLADPDNLWYFAIGMIWMLVHASFMLIVAKLIKAPLFYMAVGSQANVGGAASAPVVAAAFHPALAPVGVLLAVLGYALGTYMAWICGQILQVVAS</sequence>
<organism evidence="2 3">
    <name type="scientific">Shewanella schlegeliana</name>
    <dbReference type="NCBI Taxonomy" id="190308"/>
    <lineage>
        <taxon>Bacteria</taxon>
        <taxon>Pseudomonadati</taxon>
        <taxon>Pseudomonadota</taxon>
        <taxon>Gammaproteobacteria</taxon>
        <taxon>Alteromonadales</taxon>
        <taxon>Shewanellaceae</taxon>
        <taxon>Shewanella</taxon>
    </lineage>
</organism>
<evidence type="ECO:0000313" key="2">
    <source>
        <dbReference type="EMBL" id="MBL4913659.1"/>
    </source>
</evidence>
<feature type="transmembrane region" description="Helical" evidence="1">
    <location>
        <begin position="237"/>
        <end position="258"/>
    </location>
</feature>
<dbReference type="Proteomes" id="UP000604898">
    <property type="component" value="Unassembled WGS sequence"/>
</dbReference>
<keyword evidence="1" id="KW-0472">Membrane</keyword>
<evidence type="ECO:0000256" key="1">
    <source>
        <dbReference type="SAM" id="Phobius"/>
    </source>
</evidence>
<keyword evidence="3" id="KW-1185">Reference proteome</keyword>